<keyword evidence="5 7" id="KW-0067">ATP-binding</keyword>
<evidence type="ECO:0000256" key="3">
    <source>
        <dbReference type="ARBA" id="ARBA00022741"/>
    </source>
</evidence>
<comment type="similarity">
    <text evidence="7">Belongs to the shikimate kinase family.</text>
</comment>
<sequence>MQCVILLGIQHSGKTTASRLLAARKSFEFFDIDAIIERLCGISCRELYAQKGEAAFKKAELEACRLFQAACAEKSKTNAKGVVCAAGGGICDNARALSVLKKTGTCVYLDIGEEEAFSRICARAAREGSFPAYIERHKPQTDERRREIFHAVYERRAAEYKKNAALTVNADGLSPEQVCAAIEKLPALTP</sequence>
<dbReference type="RefSeq" id="WP_016526569.1">
    <property type="nucleotide sequence ID" value="NZ_KE332518.1"/>
</dbReference>
<dbReference type="PRINTS" id="PR01100">
    <property type="entry name" value="SHIKIMTKNASE"/>
</dbReference>
<gene>
    <name evidence="7" type="primary">aroK</name>
    <name evidence="8" type="ORF">HMPREF9194_02318</name>
</gene>
<comment type="subunit">
    <text evidence="7">Monomer.</text>
</comment>
<dbReference type="PANTHER" id="PTHR21087">
    <property type="entry name" value="SHIKIMATE KINASE"/>
    <property type="match status" value="1"/>
</dbReference>
<comment type="function">
    <text evidence="7">Catalyzes the specific phosphorylation of the 3-hydroxyl group of shikimic acid using ATP as a cosubstrate.</text>
</comment>
<comment type="subcellular location">
    <subcellularLocation>
        <location evidence="7">Cytoplasm</location>
    </subcellularLocation>
</comment>
<name>S3K127_TREMA</name>
<dbReference type="InterPro" id="IPR000623">
    <property type="entry name" value="Shikimate_kinase/TSH1"/>
</dbReference>
<proteinExistence type="inferred from homology"/>
<evidence type="ECO:0000256" key="2">
    <source>
        <dbReference type="ARBA" id="ARBA00022679"/>
    </source>
</evidence>
<dbReference type="UniPathway" id="UPA00053">
    <property type="reaction ID" value="UER00088"/>
</dbReference>
<evidence type="ECO:0000256" key="1">
    <source>
        <dbReference type="ARBA" id="ARBA00022605"/>
    </source>
</evidence>
<keyword evidence="2 7" id="KW-0808">Transferase</keyword>
<comment type="caution">
    <text evidence="7">Lacks conserved residue(s) required for the propagation of feature annotation.</text>
</comment>
<dbReference type="PANTHER" id="PTHR21087:SF16">
    <property type="entry name" value="SHIKIMATE KINASE 1, CHLOROPLASTIC"/>
    <property type="match status" value="1"/>
</dbReference>
<comment type="pathway">
    <text evidence="7">Metabolic intermediate biosynthesis; chorismate biosynthesis; chorismate from D-erythrose 4-phosphate and phosphoenolpyruvate: step 5/7.</text>
</comment>
<feature type="binding site" evidence="7">
    <location>
        <position position="138"/>
    </location>
    <ligand>
        <name>ATP</name>
        <dbReference type="ChEBI" id="CHEBI:30616"/>
    </ligand>
</feature>
<protein>
    <recommendedName>
        <fullName evidence="7">Shikimate kinase</fullName>
        <shortName evidence="7">SK</shortName>
        <ecNumber evidence="7">2.7.1.71</ecNumber>
    </recommendedName>
</protein>
<dbReference type="GO" id="GO:0000287">
    <property type="term" value="F:magnesium ion binding"/>
    <property type="evidence" value="ECO:0007669"/>
    <property type="project" value="UniProtKB-UniRule"/>
</dbReference>
<dbReference type="GO" id="GO:0009073">
    <property type="term" value="P:aromatic amino acid family biosynthetic process"/>
    <property type="evidence" value="ECO:0007669"/>
    <property type="project" value="UniProtKB-KW"/>
</dbReference>
<dbReference type="SUPFAM" id="SSF52540">
    <property type="entry name" value="P-loop containing nucleoside triphosphate hydrolases"/>
    <property type="match status" value="1"/>
</dbReference>
<dbReference type="EC" id="2.7.1.71" evidence="7"/>
<feature type="binding site" evidence="7">
    <location>
        <begin position="11"/>
        <end position="16"/>
    </location>
    <ligand>
        <name>ATP</name>
        <dbReference type="ChEBI" id="CHEBI:30616"/>
    </ligand>
</feature>
<dbReference type="InterPro" id="IPR031322">
    <property type="entry name" value="Shikimate/glucono_kinase"/>
</dbReference>
<dbReference type="Pfam" id="PF01202">
    <property type="entry name" value="SKI"/>
    <property type="match status" value="1"/>
</dbReference>
<comment type="cofactor">
    <cofactor evidence="7">
        <name>Mg(2+)</name>
        <dbReference type="ChEBI" id="CHEBI:18420"/>
    </cofactor>
    <text evidence="7">Binds 1 Mg(2+) ion per subunit.</text>
</comment>
<dbReference type="HOGENOM" id="CLU_057607_4_2_12"/>
<keyword evidence="4 7" id="KW-0418">Kinase</keyword>
<dbReference type="GO" id="GO:0005524">
    <property type="term" value="F:ATP binding"/>
    <property type="evidence" value="ECO:0007669"/>
    <property type="project" value="UniProtKB-UniRule"/>
</dbReference>
<dbReference type="HAMAP" id="MF_00109">
    <property type="entry name" value="Shikimate_kinase"/>
    <property type="match status" value="1"/>
</dbReference>
<evidence type="ECO:0000313" key="9">
    <source>
        <dbReference type="Proteomes" id="UP000014541"/>
    </source>
</evidence>
<evidence type="ECO:0000256" key="5">
    <source>
        <dbReference type="ARBA" id="ARBA00022840"/>
    </source>
</evidence>
<keyword evidence="6 7" id="KW-0057">Aromatic amino acid biosynthesis</keyword>
<keyword evidence="3 7" id="KW-0547">Nucleotide-binding</keyword>
<keyword evidence="7" id="KW-0963">Cytoplasm</keyword>
<dbReference type="STRING" id="1125699.HMPREF9194_02318"/>
<evidence type="ECO:0000256" key="4">
    <source>
        <dbReference type="ARBA" id="ARBA00022777"/>
    </source>
</evidence>
<dbReference type="GO" id="GO:0008652">
    <property type="term" value="P:amino acid biosynthetic process"/>
    <property type="evidence" value="ECO:0007669"/>
    <property type="project" value="UniProtKB-KW"/>
</dbReference>
<feature type="binding site" evidence="7">
    <location>
        <position position="15"/>
    </location>
    <ligand>
        <name>Mg(2+)</name>
        <dbReference type="ChEBI" id="CHEBI:18420"/>
    </ligand>
</feature>
<evidence type="ECO:0000313" key="8">
    <source>
        <dbReference type="EMBL" id="EPF31963.1"/>
    </source>
</evidence>
<evidence type="ECO:0000256" key="6">
    <source>
        <dbReference type="ARBA" id="ARBA00023141"/>
    </source>
</evidence>
<keyword evidence="9" id="KW-1185">Reference proteome</keyword>
<accession>S3K127</accession>
<dbReference type="eggNOG" id="COG0703">
    <property type="taxonomic scope" value="Bacteria"/>
</dbReference>
<dbReference type="EMBL" id="ATFF01000006">
    <property type="protein sequence ID" value="EPF31963.1"/>
    <property type="molecule type" value="Genomic_DNA"/>
</dbReference>
<dbReference type="AlphaFoldDB" id="S3K127"/>
<dbReference type="Gene3D" id="3.40.50.300">
    <property type="entry name" value="P-loop containing nucleotide triphosphate hydrolases"/>
    <property type="match status" value="1"/>
</dbReference>
<keyword evidence="7" id="KW-0460">Magnesium</keyword>
<dbReference type="OrthoDB" id="359948at2"/>
<dbReference type="PATRIC" id="fig|1125699.3.peg.2333"/>
<organism evidence="8 9">
    <name type="scientific">Treponema maltophilum ATCC 51939</name>
    <dbReference type="NCBI Taxonomy" id="1125699"/>
    <lineage>
        <taxon>Bacteria</taxon>
        <taxon>Pseudomonadati</taxon>
        <taxon>Spirochaetota</taxon>
        <taxon>Spirochaetia</taxon>
        <taxon>Spirochaetales</taxon>
        <taxon>Treponemataceae</taxon>
        <taxon>Treponema</taxon>
    </lineage>
</organism>
<feature type="binding site" evidence="7">
    <location>
        <position position="88"/>
    </location>
    <ligand>
        <name>substrate</name>
    </ligand>
</feature>
<feature type="binding site" evidence="7">
    <location>
        <position position="33"/>
    </location>
    <ligand>
        <name>substrate</name>
    </ligand>
</feature>
<comment type="caution">
    <text evidence="8">The sequence shown here is derived from an EMBL/GenBank/DDBJ whole genome shotgun (WGS) entry which is preliminary data.</text>
</comment>
<feature type="binding site" evidence="7">
    <location>
        <position position="156"/>
    </location>
    <ligand>
        <name>substrate</name>
    </ligand>
</feature>
<evidence type="ECO:0000256" key="7">
    <source>
        <dbReference type="HAMAP-Rule" id="MF_00109"/>
    </source>
</evidence>
<dbReference type="GO" id="GO:0005829">
    <property type="term" value="C:cytosol"/>
    <property type="evidence" value="ECO:0007669"/>
    <property type="project" value="TreeGrafter"/>
</dbReference>
<dbReference type="Proteomes" id="UP000014541">
    <property type="component" value="Unassembled WGS sequence"/>
</dbReference>
<keyword evidence="7" id="KW-0479">Metal-binding</keyword>
<dbReference type="GO" id="GO:0009423">
    <property type="term" value="P:chorismate biosynthetic process"/>
    <property type="evidence" value="ECO:0007669"/>
    <property type="project" value="UniProtKB-UniRule"/>
</dbReference>
<dbReference type="GO" id="GO:0004765">
    <property type="term" value="F:shikimate kinase activity"/>
    <property type="evidence" value="ECO:0007669"/>
    <property type="project" value="UniProtKB-UniRule"/>
</dbReference>
<comment type="catalytic activity">
    <reaction evidence="7">
        <text>shikimate + ATP = 3-phosphoshikimate + ADP + H(+)</text>
        <dbReference type="Rhea" id="RHEA:13121"/>
        <dbReference type="ChEBI" id="CHEBI:15378"/>
        <dbReference type="ChEBI" id="CHEBI:30616"/>
        <dbReference type="ChEBI" id="CHEBI:36208"/>
        <dbReference type="ChEBI" id="CHEBI:145989"/>
        <dbReference type="ChEBI" id="CHEBI:456216"/>
        <dbReference type="EC" id="2.7.1.71"/>
    </reaction>
</comment>
<reference evidence="8 9" key="1">
    <citation type="submission" date="2013-04" db="EMBL/GenBank/DDBJ databases">
        <title>The Genome Sequence of Treponema maltophilum ATCC 51939.</title>
        <authorList>
            <consortium name="The Broad Institute Genomics Platform"/>
            <person name="Earl A."/>
            <person name="Ward D."/>
            <person name="Feldgarden M."/>
            <person name="Gevers D."/>
            <person name="Leonetti C."/>
            <person name="Blanton J.M."/>
            <person name="Dewhirst F.E."/>
            <person name="Izard J."/>
            <person name="Walker B."/>
            <person name="Young S."/>
            <person name="Zeng Q."/>
            <person name="Gargeya S."/>
            <person name="Fitzgerald M."/>
            <person name="Haas B."/>
            <person name="Abouelleil A."/>
            <person name="Allen A.W."/>
            <person name="Alvarado L."/>
            <person name="Arachchi H.M."/>
            <person name="Berlin A.M."/>
            <person name="Chapman S.B."/>
            <person name="Gainer-Dewar J."/>
            <person name="Goldberg J."/>
            <person name="Griggs A."/>
            <person name="Gujja S."/>
            <person name="Hansen M."/>
            <person name="Howarth C."/>
            <person name="Imamovic A."/>
            <person name="Ireland A."/>
            <person name="Larimer J."/>
            <person name="McCowan C."/>
            <person name="Murphy C."/>
            <person name="Pearson M."/>
            <person name="Poon T.W."/>
            <person name="Priest M."/>
            <person name="Roberts A."/>
            <person name="Saif S."/>
            <person name="Shea T."/>
            <person name="Sisk P."/>
            <person name="Sykes S."/>
            <person name="Wortman J."/>
            <person name="Nusbaum C."/>
            <person name="Birren B."/>
        </authorList>
    </citation>
    <scope>NUCLEOTIDE SEQUENCE [LARGE SCALE GENOMIC DNA]</scope>
    <source>
        <strain evidence="8 9">ATCC 51939</strain>
    </source>
</reference>
<dbReference type="InterPro" id="IPR027417">
    <property type="entry name" value="P-loop_NTPase"/>
</dbReference>
<keyword evidence="1 7" id="KW-0028">Amino-acid biosynthesis</keyword>